<organism evidence="1 2">
    <name type="scientific">Phocaeicola plebeius</name>
    <dbReference type="NCBI Taxonomy" id="310297"/>
    <lineage>
        <taxon>Bacteria</taxon>
        <taxon>Pseudomonadati</taxon>
        <taxon>Bacteroidota</taxon>
        <taxon>Bacteroidia</taxon>
        <taxon>Bacteroidales</taxon>
        <taxon>Bacteroidaceae</taxon>
        <taxon>Phocaeicola</taxon>
    </lineage>
</organism>
<protein>
    <submittedName>
        <fullName evidence="1">Uncharacterized protein</fullName>
    </submittedName>
</protein>
<dbReference type="EMBL" id="QSTW01000043">
    <property type="protein sequence ID" value="RGM84427.1"/>
    <property type="molecule type" value="Genomic_DNA"/>
</dbReference>
<dbReference type="AlphaFoldDB" id="A0A3E4Z3S0"/>
<reference evidence="1 2" key="1">
    <citation type="submission" date="2018-08" db="EMBL/GenBank/DDBJ databases">
        <title>A genome reference for cultivated species of the human gut microbiota.</title>
        <authorList>
            <person name="Zou Y."/>
            <person name="Xue W."/>
            <person name="Luo G."/>
        </authorList>
    </citation>
    <scope>NUCLEOTIDE SEQUENCE [LARGE SCALE GENOMIC DNA]</scope>
    <source>
        <strain evidence="1 2">OM06-2</strain>
    </source>
</reference>
<sequence>MSEQKTISQAVKEEFLDLTRWANNMIRQLQTNFETQHVWPGGFPGPYIGYRNTPAAKKSTGQAYRRMYAKVFNGAGGDTKKISFFFNYYLYFVDMGVGAGQPIEDVERSKDARFNQLYQIWKEEGDRQSRPIIAMEVRHQLRRLEVLVSSYYQDFIENGVLVSFQDEFKRSDYKFRMK</sequence>
<evidence type="ECO:0000313" key="2">
    <source>
        <dbReference type="Proteomes" id="UP000260814"/>
    </source>
</evidence>
<accession>A0A3E4Z3S0</accession>
<name>A0A3E4Z3S0_9BACT</name>
<dbReference type="RefSeq" id="WP_117703058.1">
    <property type="nucleotide sequence ID" value="NZ_QSTW01000043.1"/>
</dbReference>
<proteinExistence type="predicted"/>
<gene>
    <name evidence="1" type="ORF">DXB87_17135</name>
</gene>
<comment type="caution">
    <text evidence="1">The sequence shown here is derived from an EMBL/GenBank/DDBJ whole genome shotgun (WGS) entry which is preliminary data.</text>
</comment>
<evidence type="ECO:0000313" key="1">
    <source>
        <dbReference type="EMBL" id="RGM84427.1"/>
    </source>
</evidence>
<dbReference type="Proteomes" id="UP000260814">
    <property type="component" value="Unassembled WGS sequence"/>
</dbReference>